<dbReference type="EMBL" id="FNFM01000007">
    <property type="protein sequence ID" value="SDK38163.1"/>
    <property type="molecule type" value="Genomic_DNA"/>
</dbReference>
<organism evidence="2 3">
    <name type="scientific">Actinopolyspora mzabensis</name>
    <dbReference type="NCBI Taxonomy" id="995066"/>
    <lineage>
        <taxon>Bacteria</taxon>
        <taxon>Bacillati</taxon>
        <taxon>Actinomycetota</taxon>
        <taxon>Actinomycetes</taxon>
        <taxon>Actinopolysporales</taxon>
        <taxon>Actinopolysporaceae</taxon>
        <taxon>Actinopolyspora</taxon>
    </lineage>
</organism>
<dbReference type="InterPro" id="IPR021527">
    <property type="entry name" value="DUF2795"/>
</dbReference>
<dbReference type="Proteomes" id="UP000199213">
    <property type="component" value="Unassembled WGS sequence"/>
</dbReference>
<accession>A0A1G9BFE1</accession>
<evidence type="ECO:0000313" key="3">
    <source>
        <dbReference type="Proteomes" id="UP000199213"/>
    </source>
</evidence>
<proteinExistence type="predicted"/>
<dbReference type="RefSeq" id="WP_092628772.1">
    <property type="nucleotide sequence ID" value="NZ_FNFM01000007.1"/>
</dbReference>
<feature type="compositionally biased region" description="Basic and acidic residues" evidence="1">
    <location>
        <begin position="72"/>
        <end position="93"/>
    </location>
</feature>
<dbReference type="Pfam" id="PF11387">
    <property type="entry name" value="DUF2795"/>
    <property type="match status" value="1"/>
</dbReference>
<evidence type="ECO:0000256" key="1">
    <source>
        <dbReference type="SAM" id="MobiDB-lite"/>
    </source>
</evidence>
<reference evidence="3" key="1">
    <citation type="submission" date="2016-10" db="EMBL/GenBank/DDBJ databases">
        <authorList>
            <person name="Varghese N."/>
            <person name="Submissions S."/>
        </authorList>
    </citation>
    <scope>NUCLEOTIDE SEQUENCE [LARGE SCALE GENOMIC DNA]</scope>
    <source>
        <strain evidence="3">DSM 45460</strain>
    </source>
</reference>
<evidence type="ECO:0000313" key="2">
    <source>
        <dbReference type="EMBL" id="SDK38163.1"/>
    </source>
</evidence>
<evidence type="ECO:0008006" key="4">
    <source>
        <dbReference type="Google" id="ProtNLM"/>
    </source>
</evidence>
<sequence>MAVDRADLKTSLSGLDFPAGKDRIVEYAENNGADDELLAALRAMPRADEYENLTEVGRSLQLDPASQQGQTDADKADQNTRRTADGLAEHETETASNPIVEELGENRGS</sequence>
<feature type="region of interest" description="Disordered" evidence="1">
    <location>
        <begin position="57"/>
        <end position="109"/>
    </location>
</feature>
<keyword evidence="3" id="KW-1185">Reference proteome</keyword>
<name>A0A1G9BFE1_ACTMZ</name>
<protein>
    <recommendedName>
        <fullName evidence="4">DUF2795 domain-containing protein</fullName>
    </recommendedName>
</protein>
<dbReference type="OrthoDB" id="5116616at2"/>
<gene>
    <name evidence="2" type="ORF">SAMN04487820_107123</name>
</gene>
<dbReference type="AlphaFoldDB" id="A0A1G9BFE1"/>